<dbReference type="GeneID" id="19200556"/>
<dbReference type="PANTHER" id="PTHR36819">
    <property type="entry name" value="REGULATOR OF PHOSPHOLIPASE D SRF1"/>
    <property type="match status" value="1"/>
</dbReference>
<feature type="region of interest" description="Disordered" evidence="1">
    <location>
        <begin position="188"/>
        <end position="214"/>
    </location>
</feature>
<evidence type="ECO:0000313" key="3">
    <source>
        <dbReference type="EMBL" id="EIW86608.1"/>
    </source>
</evidence>
<dbReference type="EMBL" id="JH711573">
    <property type="protein sequence ID" value="EIW86608.1"/>
    <property type="molecule type" value="Genomic_DNA"/>
</dbReference>
<dbReference type="OMA" id="LVHVMIA"/>
<feature type="compositionally biased region" description="Low complexity" evidence="1">
    <location>
        <begin position="71"/>
        <end position="80"/>
    </location>
</feature>
<feature type="transmembrane region" description="Helical" evidence="2">
    <location>
        <begin position="265"/>
        <end position="290"/>
    </location>
</feature>
<dbReference type="KEGG" id="cput:CONPUDRAFT_134006"/>
<name>A0A5M3N5M2_CONPW</name>
<gene>
    <name evidence="3" type="ORF">CONPUDRAFT_134006</name>
</gene>
<feature type="transmembrane region" description="Helical" evidence="2">
    <location>
        <begin position="375"/>
        <end position="400"/>
    </location>
</feature>
<organism evidence="3 4">
    <name type="scientific">Coniophora puteana (strain RWD-64-598)</name>
    <name type="common">Brown rot fungus</name>
    <dbReference type="NCBI Taxonomy" id="741705"/>
    <lineage>
        <taxon>Eukaryota</taxon>
        <taxon>Fungi</taxon>
        <taxon>Dikarya</taxon>
        <taxon>Basidiomycota</taxon>
        <taxon>Agaricomycotina</taxon>
        <taxon>Agaricomycetes</taxon>
        <taxon>Agaricomycetidae</taxon>
        <taxon>Boletales</taxon>
        <taxon>Coniophorineae</taxon>
        <taxon>Coniophoraceae</taxon>
        <taxon>Coniophora</taxon>
    </lineage>
</organism>
<dbReference type="GO" id="GO:0071944">
    <property type="term" value="C:cell periphery"/>
    <property type="evidence" value="ECO:0007669"/>
    <property type="project" value="TreeGrafter"/>
</dbReference>
<reference evidence="4" key="1">
    <citation type="journal article" date="2012" name="Science">
        <title>The Paleozoic origin of enzymatic lignin decomposition reconstructed from 31 fungal genomes.</title>
        <authorList>
            <person name="Floudas D."/>
            <person name="Binder M."/>
            <person name="Riley R."/>
            <person name="Barry K."/>
            <person name="Blanchette R.A."/>
            <person name="Henrissat B."/>
            <person name="Martinez A.T."/>
            <person name="Otillar R."/>
            <person name="Spatafora J.W."/>
            <person name="Yadav J.S."/>
            <person name="Aerts A."/>
            <person name="Benoit I."/>
            <person name="Boyd A."/>
            <person name="Carlson A."/>
            <person name="Copeland A."/>
            <person name="Coutinho P.M."/>
            <person name="de Vries R.P."/>
            <person name="Ferreira P."/>
            <person name="Findley K."/>
            <person name="Foster B."/>
            <person name="Gaskell J."/>
            <person name="Glotzer D."/>
            <person name="Gorecki P."/>
            <person name="Heitman J."/>
            <person name="Hesse C."/>
            <person name="Hori C."/>
            <person name="Igarashi K."/>
            <person name="Jurgens J.A."/>
            <person name="Kallen N."/>
            <person name="Kersten P."/>
            <person name="Kohler A."/>
            <person name="Kuees U."/>
            <person name="Kumar T.K.A."/>
            <person name="Kuo A."/>
            <person name="LaButti K."/>
            <person name="Larrondo L.F."/>
            <person name="Lindquist E."/>
            <person name="Ling A."/>
            <person name="Lombard V."/>
            <person name="Lucas S."/>
            <person name="Lundell T."/>
            <person name="Martin R."/>
            <person name="McLaughlin D.J."/>
            <person name="Morgenstern I."/>
            <person name="Morin E."/>
            <person name="Murat C."/>
            <person name="Nagy L.G."/>
            <person name="Nolan M."/>
            <person name="Ohm R.A."/>
            <person name="Patyshakuliyeva A."/>
            <person name="Rokas A."/>
            <person name="Ruiz-Duenas F.J."/>
            <person name="Sabat G."/>
            <person name="Salamov A."/>
            <person name="Samejima M."/>
            <person name="Schmutz J."/>
            <person name="Slot J.C."/>
            <person name="St John F."/>
            <person name="Stenlid J."/>
            <person name="Sun H."/>
            <person name="Sun S."/>
            <person name="Syed K."/>
            <person name="Tsang A."/>
            <person name="Wiebenga A."/>
            <person name="Young D."/>
            <person name="Pisabarro A."/>
            <person name="Eastwood D.C."/>
            <person name="Martin F."/>
            <person name="Cullen D."/>
            <person name="Grigoriev I.V."/>
            <person name="Hibbett D.S."/>
        </authorList>
    </citation>
    <scope>NUCLEOTIDE SEQUENCE [LARGE SCALE GENOMIC DNA]</scope>
    <source>
        <strain evidence="4">RWD-64-598 SS2</strain>
    </source>
</reference>
<keyword evidence="2" id="KW-0812">Transmembrane</keyword>
<dbReference type="GO" id="GO:0000324">
    <property type="term" value="C:fungal-type vacuole"/>
    <property type="evidence" value="ECO:0007669"/>
    <property type="project" value="TreeGrafter"/>
</dbReference>
<dbReference type="Proteomes" id="UP000053558">
    <property type="component" value="Unassembled WGS sequence"/>
</dbReference>
<evidence type="ECO:0000256" key="1">
    <source>
        <dbReference type="SAM" id="MobiDB-lite"/>
    </source>
</evidence>
<dbReference type="OrthoDB" id="1436450at2759"/>
<proteinExistence type="predicted"/>
<feature type="transmembrane region" description="Helical" evidence="2">
    <location>
        <begin position="223"/>
        <end position="253"/>
    </location>
</feature>
<protein>
    <submittedName>
        <fullName evidence="3">Uncharacterized protein</fullName>
    </submittedName>
</protein>
<dbReference type="PANTHER" id="PTHR36819:SF1">
    <property type="entry name" value="REGULATOR OF PHOSPHOLIPASE D SRF1"/>
    <property type="match status" value="1"/>
</dbReference>
<keyword evidence="2" id="KW-0472">Membrane</keyword>
<keyword evidence="4" id="KW-1185">Reference proteome</keyword>
<evidence type="ECO:0000313" key="4">
    <source>
        <dbReference type="Proteomes" id="UP000053558"/>
    </source>
</evidence>
<dbReference type="AlphaFoldDB" id="A0A5M3N5M2"/>
<feature type="compositionally biased region" description="Basic and acidic residues" evidence="1">
    <location>
        <begin position="55"/>
        <end position="70"/>
    </location>
</feature>
<keyword evidence="2" id="KW-1133">Transmembrane helix</keyword>
<sequence length="413" mass="45554">MSASPKKGPPTPSLSTASLTGNFSVRSNAHAPPSTIRTVITAPPWAQDEPPSPTEPHDPDRPRPVVDLRSSDVTSSRSSVALGQAGPSTHSHWWAFARPHADVGEAYPFEGSGAGSFNPDKKAVSFKERSPWLMSGTRRSPQDLAKDRAFREQNSNLYLDLPRPDPFTVSQSKTPGWDIPWQSKEMSALTHGDNHSRGAQSALSRPDDTVSHKSRSRKKRFRAFLLSNIYVPLLFRFVNITFTTAALAIAIRIRQLEMRYHVMGVVGSSVTLVIIFAPLTLVHVMVAIYLEYFSRPLGLWRTSAKLAHTLLEVCFICAWSAALSLCFDNFFTSLIPCASISDTSWYNQLARPSLNLPSLGRGEGGVGDTICDDQLVLICLVGVGLIMYCINLVISLFRIFEKVKNYAHGRSEL</sequence>
<feature type="region of interest" description="Disordered" evidence="1">
    <location>
        <begin position="1"/>
        <end position="89"/>
    </location>
</feature>
<dbReference type="InterPro" id="IPR037737">
    <property type="entry name" value="Srf1"/>
</dbReference>
<feature type="compositionally biased region" description="Polar residues" evidence="1">
    <location>
        <begin position="13"/>
        <end position="27"/>
    </location>
</feature>
<comment type="caution">
    <text evidence="3">The sequence shown here is derived from an EMBL/GenBank/DDBJ whole genome shotgun (WGS) entry which is preliminary data.</text>
</comment>
<evidence type="ECO:0000256" key="2">
    <source>
        <dbReference type="SAM" id="Phobius"/>
    </source>
</evidence>
<accession>A0A5M3N5M2</accession>
<dbReference type="RefSeq" id="XP_007763362.1">
    <property type="nucleotide sequence ID" value="XM_007765172.1"/>
</dbReference>